<dbReference type="InterPro" id="IPR006058">
    <property type="entry name" value="2Fe2S_fd_BS"/>
</dbReference>
<evidence type="ECO:0000313" key="8">
    <source>
        <dbReference type="Proteomes" id="UP000008809"/>
    </source>
</evidence>
<evidence type="ECO:0000256" key="1">
    <source>
        <dbReference type="ARBA" id="ARBA00022714"/>
    </source>
</evidence>
<dbReference type="AlphaFoldDB" id="Q2IZI4"/>
<dbReference type="EMBL" id="CP000250">
    <property type="protein sequence ID" value="ABD06376.1"/>
    <property type="molecule type" value="Genomic_DNA"/>
</dbReference>
<dbReference type="Gene3D" id="3.10.20.30">
    <property type="match status" value="1"/>
</dbReference>
<keyword evidence="2" id="KW-0479">Metal-binding</keyword>
<accession>Q2IZI4</accession>
<dbReference type="Proteomes" id="UP000008809">
    <property type="component" value="Chromosome"/>
</dbReference>
<dbReference type="SUPFAM" id="SSF47741">
    <property type="entry name" value="CO dehydrogenase ISP C-domain like"/>
    <property type="match status" value="1"/>
</dbReference>
<dbReference type="PANTHER" id="PTHR44379:SF6">
    <property type="entry name" value="BLR6046 PROTEIN"/>
    <property type="match status" value="1"/>
</dbReference>
<evidence type="ECO:0000256" key="4">
    <source>
        <dbReference type="ARBA" id="ARBA00023004"/>
    </source>
</evidence>
<dbReference type="Pfam" id="PF00111">
    <property type="entry name" value="Fer2"/>
    <property type="match status" value="1"/>
</dbReference>
<dbReference type="GO" id="GO:0016491">
    <property type="term" value="F:oxidoreductase activity"/>
    <property type="evidence" value="ECO:0007669"/>
    <property type="project" value="UniProtKB-KW"/>
</dbReference>
<protein>
    <submittedName>
        <fullName evidence="7">(2Fe-2S)-binding protein</fullName>
    </submittedName>
</protein>
<dbReference type="InterPro" id="IPR036884">
    <property type="entry name" value="2Fe-2S-bd_dom_sf"/>
</dbReference>
<keyword evidence="4" id="KW-0408">Iron</keyword>
<dbReference type="HOGENOM" id="CLU_052511_3_0_5"/>
<keyword evidence="5" id="KW-0411">Iron-sulfur</keyword>
<dbReference type="InterPro" id="IPR012675">
    <property type="entry name" value="Beta-grasp_dom_sf"/>
</dbReference>
<dbReference type="InterPro" id="IPR036010">
    <property type="entry name" value="2Fe-2S_ferredoxin-like_sf"/>
</dbReference>
<dbReference type="InterPro" id="IPR001041">
    <property type="entry name" value="2Fe-2S_ferredoxin-type"/>
</dbReference>
<evidence type="ECO:0000256" key="2">
    <source>
        <dbReference type="ARBA" id="ARBA00022723"/>
    </source>
</evidence>
<dbReference type="GO" id="GO:0046872">
    <property type="term" value="F:metal ion binding"/>
    <property type="evidence" value="ECO:0007669"/>
    <property type="project" value="UniProtKB-KW"/>
</dbReference>
<name>Q2IZI4_RHOP2</name>
<feature type="domain" description="2Fe-2S ferredoxin-type" evidence="6">
    <location>
        <begin position="28"/>
        <end position="104"/>
    </location>
</feature>
<evidence type="ECO:0000259" key="6">
    <source>
        <dbReference type="PROSITE" id="PS51085"/>
    </source>
</evidence>
<dbReference type="Pfam" id="PF01799">
    <property type="entry name" value="Fer2_2"/>
    <property type="match status" value="1"/>
</dbReference>
<keyword evidence="1" id="KW-0001">2Fe-2S</keyword>
<dbReference type="STRING" id="316058.RPB_1668"/>
<evidence type="ECO:0000256" key="3">
    <source>
        <dbReference type="ARBA" id="ARBA00023002"/>
    </source>
</evidence>
<dbReference type="eggNOG" id="COG2080">
    <property type="taxonomic scope" value="Bacteria"/>
</dbReference>
<dbReference type="PROSITE" id="PS51085">
    <property type="entry name" value="2FE2S_FER_2"/>
    <property type="match status" value="1"/>
</dbReference>
<gene>
    <name evidence="7" type="ordered locus">RPB_1668</name>
</gene>
<keyword evidence="8" id="KW-1185">Reference proteome</keyword>
<dbReference type="PANTHER" id="PTHR44379">
    <property type="entry name" value="OXIDOREDUCTASE WITH IRON-SULFUR SUBUNIT"/>
    <property type="match status" value="1"/>
</dbReference>
<evidence type="ECO:0000313" key="7">
    <source>
        <dbReference type="EMBL" id="ABD06376.1"/>
    </source>
</evidence>
<proteinExistence type="predicted"/>
<reference evidence="7 8" key="1">
    <citation type="submission" date="2006-01" db="EMBL/GenBank/DDBJ databases">
        <title>Complete sequence of Rhodopseudomonas palustris HaA2.</title>
        <authorList>
            <consortium name="US DOE Joint Genome Institute"/>
            <person name="Copeland A."/>
            <person name="Lucas S."/>
            <person name="Lapidus A."/>
            <person name="Barry K."/>
            <person name="Detter J.C."/>
            <person name="Glavina T."/>
            <person name="Hammon N."/>
            <person name="Israni S."/>
            <person name="Pitluck S."/>
            <person name="Chain P."/>
            <person name="Malfatti S."/>
            <person name="Shin M."/>
            <person name="Vergez L."/>
            <person name="Schmutz J."/>
            <person name="Larimer F."/>
            <person name="Land M."/>
            <person name="Hauser L."/>
            <person name="Pelletier D.A."/>
            <person name="Kyrpides N."/>
            <person name="Anderson I."/>
            <person name="Oda Y."/>
            <person name="Harwood C.S."/>
            <person name="Richardson P."/>
        </authorList>
    </citation>
    <scope>NUCLEOTIDE SEQUENCE [LARGE SCALE GENOMIC DNA]</scope>
    <source>
        <strain evidence="7 8">HaA2</strain>
    </source>
</reference>
<sequence length="196" mass="20489">MQCTLSEPVTCRLLQGTIDMASSALTGEPVVLTVNGTTCSVDLPRDTKLIYVLRNDLGLNGPKFGCGLGECGACTVLIDGVAARSCVVTLRTVEGRSVTTLEGLGELTALHPVQAAFIAAQAAQCGYCLNGMIMTTVAFLARNPAPTLEQVREALRYNLCRCGTHVEIMRAVMAAAGVRAIEDGVGADDVAMSAPR</sequence>
<dbReference type="SUPFAM" id="SSF54292">
    <property type="entry name" value="2Fe-2S ferredoxin-like"/>
    <property type="match status" value="1"/>
</dbReference>
<dbReference type="InterPro" id="IPR002888">
    <property type="entry name" value="2Fe-2S-bd"/>
</dbReference>
<dbReference type="GO" id="GO:0051537">
    <property type="term" value="F:2 iron, 2 sulfur cluster binding"/>
    <property type="evidence" value="ECO:0007669"/>
    <property type="project" value="UniProtKB-KW"/>
</dbReference>
<keyword evidence="3" id="KW-0560">Oxidoreductase</keyword>
<dbReference type="KEGG" id="rpb:RPB_1668"/>
<dbReference type="PROSITE" id="PS00197">
    <property type="entry name" value="2FE2S_FER_1"/>
    <property type="match status" value="1"/>
</dbReference>
<evidence type="ECO:0000256" key="5">
    <source>
        <dbReference type="ARBA" id="ARBA00023014"/>
    </source>
</evidence>
<dbReference type="Gene3D" id="1.10.150.120">
    <property type="entry name" value="[2Fe-2S]-binding domain"/>
    <property type="match status" value="1"/>
</dbReference>
<organism evidence="7 8">
    <name type="scientific">Rhodopseudomonas palustris (strain HaA2)</name>
    <dbReference type="NCBI Taxonomy" id="316058"/>
    <lineage>
        <taxon>Bacteria</taxon>
        <taxon>Pseudomonadati</taxon>
        <taxon>Pseudomonadota</taxon>
        <taxon>Alphaproteobacteria</taxon>
        <taxon>Hyphomicrobiales</taxon>
        <taxon>Nitrobacteraceae</taxon>
        <taxon>Rhodopseudomonas</taxon>
    </lineage>
</organism>
<dbReference type="InterPro" id="IPR051452">
    <property type="entry name" value="Diverse_Oxidoreductases"/>
</dbReference>